<sequence length="463" mass="47463">MSNDVGPLALVVDQGTTSIKVTLVDRLGQVVSQASATTEIERGHGTVTARPHRWWLTLTELVRRLGGDVDLTAVSSVAVGGFMHTLVPVADRGQEDVLVLLPGDVRSVEREGGLAGVPSAGGRAALARLAAWGEGGGRVRGVLTVKDYLRYQLTGVLATDAYDAGGCGLVDVATGRVVPAAAALVSELGGEIPAILDPAARAGSVTPQAAAATGLGVGTPVVTGSGDWLVTCLGAQAAMPERMCLYLGSSAAYGGFDGPVALADAEPPRCLSVAVGSGSMLAWAGRSFADAWLDDGDAFRSLLDSAAMSEPGAAGVRFVPHGSASSGSREVGLGRGELRGLSLDVGIHDIARAVLEGVALWIRRGVEPVLRTHPSQEIVACGGGARDRRWPELLADVLGHRVTVAAEFDTAALGLARLAFQGTGQDVAWPTPRVQASVVPKPADAAIYQRIFDAERAGATNSP</sequence>
<dbReference type="PIRSF" id="PIRSF000538">
    <property type="entry name" value="GlpK"/>
    <property type="match status" value="1"/>
</dbReference>
<dbReference type="InterPro" id="IPR018484">
    <property type="entry name" value="FGGY_N"/>
</dbReference>
<evidence type="ECO:0000259" key="6">
    <source>
        <dbReference type="Pfam" id="PF00370"/>
    </source>
</evidence>
<dbReference type="STRING" id="419479.SAMN04488563_5959"/>
<dbReference type="RefSeq" id="WP_046773102.1">
    <property type="nucleotide sequence ID" value="NZ_LBMC01000106.1"/>
</dbReference>
<gene>
    <name evidence="8" type="ORF">SAMN04488563_5959</name>
</gene>
<evidence type="ECO:0000313" key="8">
    <source>
        <dbReference type="EMBL" id="SDU79260.1"/>
    </source>
</evidence>
<evidence type="ECO:0000256" key="3">
    <source>
        <dbReference type="ARBA" id="ARBA00022679"/>
    </source>
</evidence>
<evidence type="ECO:0000256" key="2">
    <source>
        <dbReference type="ARBA" id="ARBA00022629"/>
    </source>
</evidence>
<feature type="domain" description="Carbohydrate kinase FGGY N-terminal" evidence="6">
    <location>
        <begin position="138"/>
        <end position="234"/>
    </location>
</feature>
<organism evidence="8 9">
    <name type="scientific">Jiangella alkaliphila</name>
    <dbReference type="NCBI Taxonomy" id="419479"/>
    <lineage>
        <taxon>Bacteria</taxon>
        <taxon>Bacillati</taxon>
        <taxon>Actinomycetota</taxon>
        <taxon>Actinomycetes</taxon>
        <taxon>Jiangellales</taxon>
        <taxon>Jiangellaceae</taxon>
        <taxon>Jiangella</taxon>
    </lineage>
</organism>
<reference evidence="9" key="1">
    <citation type="submission" date="2016-10" db="EMBL/GenBank/DDBJ databases">
        <authorList>
            <person name="Varghese N."/>
            <person name="Submissions S."/>
        </authorList>
    </citation>
    <scope>NUCLEOTIDE SEQUENCE [LARGE SCALE GENOMIC DNA]</scope>
    <source>
        <strain evidence="9">DSM 45079</strain>
    </source>
</reference>
<dbReference type="GO" id="GO:0016301">
    <property type="term" value="F:kinase activity"/>
    <property type="evidence" value="ECO:0007669"/>
    <property type="project" value="UniProtKB-KW"/>
</dbReference>
<dbReference type="Gene3D" id="3.30.420.40">
    <property type="match status" value="3"/>
</dbReference>
<dbReference type="PROSITE" id="PS00445">
    <property type="entry name" value="FGGY_KINASES_2"/>
    <property type="match status" value="1"/>
</dbReference>
<protein>
    <submittedName>
        <fullName evidence="8">Xylulokinase</fullName>
    </submittedName>
</protein>
<dbReference type="SUPFAM" id="SSF53067">
    <property type="entry name" value="Actin-like ATPase domain"/>
    <property type="match status" value="2"/>
</dbReference>
<dbReference type="Pfam" id="PF02782">
    <property type="entry name" value="FGGY_C"/>
    <property type="match status" value="1"/>
</dbReference>
<keyword evidence="3 5" id="KW-0808">Transferase</keyword>
<evidence type="ECO:0000256" key="5">
    <source>
        <dbReference type="RuleBase" id="RU003733"/>
    </source>
</evidence>
<feature type="domain" description="Carbohydrate kinase FGGY N-terminal" evidence="6">
    <location>
        <begin position="9"/>
        <end position="89"/>
    </location>
</feature>
<comment type="similarity">
    <text evidence="1 5">Belongs to the FGGY kinase family.</text>
</comment>
<evidence type="ECO:0000256" key="1">
    <source>
        <dbReference type="ARBA" id="ARBA00009156"/>
    </source>
</evidence>
<keyword evidence="2" id="KW-0859">Xylose metabolism</keyword>
<dbReference type="Proteomes" id="UP000182977">
    <property type="component" value="Chromosome I"/>
</dbReference>
<dbReference type="InterPro" id="IPR000577">
    <property type="entry name" value="Carb_kinase_FGGY"/>
</dbReference>
<dbReference type="OrthoDB" id="9782710at2"/>
<dbReference type="GO" id="GO:0016773">
    <property type="term" value="F:phosphotransferase activity, alcohol group as acceptor"/>
    <property type="evidence" value="ECO:0007669"/>
    <property type="project" value="InterPro"/>
</dbReference>
<dbReference type="PANTHER" id="PTHR43095">
    <property type="entry name" value="SUGAR KINASE"/>
    <property type="match status" value="1"/>
</dbReference>
<dbReference type="InterPro" id="IPR018485">
    <property type="entry name" value="FGGY_C"/>
</dbReference>
<evidence type="ECO:0000256" key="4">
    <source>
        <dbReference type="ARBA" id="ARBA00022777"/>
    </source>
</evidence>
<accession>A0A1H2LDY6</accession>
<dbReference type="InterPro" id="IPR043129">
    <property type="entry name" value="ATPase_NBD"/>
</dbReference>
<evidence type="ECO:0000259" key="7">
    <source>
        <dbReference type="Pfam" id="PF02782"/>
    </source>
</evidence>
<evidence type="ECO:0000313" key="9">
    <source>
        <dbReference type="Proteomes" id="UP000182977"/>
    </source>
</evidence>
<dbReference type="Pfam" id="PF00370">
    <property type="entry name" value="FGGY_N"/>
    <property type="match status" value="2"/>
</dbReference>
<keyword evidence="4 5" id="KW-0418">Kinase</keyword>
<dbReference type="InterPro" id="IPR050406">
    <property type="entry name" value="FGGY_Carb_Kinase"/>
</dbReference>
<feature type="domain" description="Carbohydrate kinase FGGY C-terminal" evidence="7">
    <location>
        <begin position="277"/>
        <end position="420"/>
    </location>
</feature>
<dbReference type="InterPro" id="IPR018483">
    <property type="entry name" value="Carb_kinase_FGGY_CS"/>
</dbReference>
<proteinExistence type="inferred from homology"/>
<dbReference type="PANTHER" id="PTHR43095:SF5">
    <property type="entry name" value="XYLULOSE KINASE"/>
    <property type="match status" value="1"/>
</dbReference>
<keyword evidence="9" id="KW-1185">Reference proteome</keyword>
<dbReference type="EMBL" id="LT629791">
    <property type="protein sequence ID" value="SDU79260.1"/>
    <property type="molecule type" value="Genomic_DNA"/>
</dbReference>
<dbReference type="GO" id="GO:0042732">
    <property type="term" value="P:D-xylose metabolic process"/>
    <property type="evidence" value="ECO:0007669"/>
    <property type="project" value="UniProtKB-KW"/>
</dbReference>
<keyword evidence="2" id="KW-0119">Carbohydrate metabolism</keyword>
<dbReference type="AlphaFoldDB" id="A0A1H2LDY6"/>
<name>A0A1H2LDY6_9ACTN</name>